<comment type="subcellular location">
    <subcellularLocation>
        <location evidence="1">Cytoplasm</location>
    </subcellularLocation>
</comment>
<dbReference type="GO" id="GO:0042619">
    <property type="term" value="P:poly-hydroxybutyrate biosynthetic process"/>
    <property type="evidence" value="ECO:0007669"/>
    <property type="project" value="InterPro"/>
</dbReference>
<keyword evidence="3" id="KW-0808">Transferase</keyword>
<dbReference type="Pfam" id="PF07167">
    <property type="entry name" value="PhaC_N"/>
    <property type="match status" value="1"/>
</dbReference>
<dbReference type="PANTHER" id="PTHR36837">
    <property type="entry name" value="POLY(3-HYDROXYALKANOATE) POLYMERASE SUBUNIT PHAC"/>
    <property type="match status" value="1"/>
</dbReference>
<reference evidence="6" key="1">
    <citation type="submission" date="2016-11" db="EMBL/GenBank/DDBJ databases">
        <title>Draft Genome Sequence of Marinobacter hydrocarbonoclasticus strain STW2, a polyaromatic aromatic hydrocarbon degrading and denitrifying bacterium from rhizosphere of Seagrass Enhalus acodoides.</title>
        <authorList>
            <person name="Ling J."/>
            <person name="Dong J."/>
        </authorList>
    </citation>
    <scope>NUCLEOTIDE SEQUENCE [LARGE SCALE GENOMIC DNA]</scope>
    <source>
        <strain evidence="6">STW2</strain>
    </source>
</reference>
<evidence type="ECO:0000313" key="7">
    <source>
        <dbReference type="Proteomes" id="UP000183986"/>
    </source>
</evidence>
<dbReference type="Proteomes" id="UP000183986">
    <property type="component" value="Unassembled WGS sequence"/>
</dbReference>
<dbReference type="GO" id="GO:0005737">
    <property type="term" value="C:cytoplasm"/>
    <property type="evidence" value="ECO:0007669"/>
    <property type="project" value="UniProtKB-SubCell"/>
</dbReference>
<dbReference type="PANTHER" id="PTHR36837:SF5">
    <property type="entry name" value="POLY-3-HYDROXYBUTYRATE SYNTHASE"/>
    <property type="match status" value="1"/>
</dbReference>
<dbReference type="Gene3D" id="3.40.50.1820">
    <property type="entry name" value="alpha/beta hydrolase"/>
    <property type="match status" value="1"/>
</dbReference>
<comment type="caution">
    <text evidence="6">The sequence shown here is derived from an EMBL/GenBank/DDBJ whole genome shotgun (WGS) entry which is preliminary data.</text>
</comment>
<gene>
    <name evidence="6" type="ORF">BEE62_11850</name>
</gene>
<keyword evidence="7" id="KW-1185">Reference proteome</keyword>
<dbReference type="InterPro" id="IPR029058">
    <property type="entry name" value="AB_hydrolase_fold"/>
</dbReference>
<dbReference type="EMBL" id="MPKY01000001">
    <property type="protein sequence ID" value="OJT00708.1"/>
    <property type="molecule type" value="Genomic_DNA"/>
</dbReference>
<organism evidence="6 7">
    <name type="scientific">Marinobacter nauticus</name>
    <name type="common">Marinobacter hydrocarbonoclasticus</name>
    <name type="synonym">Marinobacter aquaeolei</name>
    <dbReference type="NCBI Taxonomy" id="2743"/>
    <lineage>
        <taxon>Bacteria</taxon>
        <taxon>Pseudomonadati</taxon>
        <taxon>Pseudomonadota</taxon>
        <taxon>Gammaproteobacteria</taxon>
        <taxon>Pseudomonadales</taxon>
        <taxon>Marinobacteraceae</taxon>
        <taxon>Marinobacter</taxon>
    </lineage>
</organism>
<evidence type="ECO:0000259" key="5">
    <source>
        <dbReference type="Pfam" id="PF07167"/>
    </source>
</evidence>
<evidence type="ECO:0000256" key="3">
    <source>
        <dbReference type="ARBA" id="ARBA00022679"/>
    </source>
</evidence>
<sequence length="600" mass="67907">MFGLDLVSKTATQWVKAFDDNVRQGQQQLEKWLGDTGLVDDTKLSTLSEMSDAYRTMAEDLLLHPLRFASAEIDLAKKHLGLARYTLARLTGKPAGPVVEPDQDDRRFLAQDWQKHLPFDVLQQAYLINSKAFLQWVENMEGLPGPSRDQMLFYARQLTSALSPSNYPLTNPEVLRITWERKGMNLVDGMRNLVEDLRQNPNLFNVGMTDRSAFEVGGNLATTPGKVVYQNELMQLIQYTPTTKTVAQSPLLIVPPWINKFYILDLTARNSFIRWLVDQGQTVFVVSWRNPGPTQKDKGWEDYMTLGPLAAMDAVREATGEERMNAIGYCIGGTLLGSTMAWLEKKQRKPVVSTTYLTTLLDFSDPGGIGVFINDHSIRGIERAMDRKGYLDGRAMAFTFNLLRENDLFWSYWTNNYLKGLKPAAFDLLYWNTDGTNLPARMHSYYLREMYLHNRLVEPDALTLAGEPINLAEIQVPSFFLSARQDHIAKWKTTYEGAKVYGGQVTFVLSGSGHIAGVINPPYKEKYGYWTNDNLPADADDWFKSAEHHPGSWWPHWKTWIANFEGPQVPARQPGDGKLDILEDAPGSYVKVKAAEAGRC</sequence>
<dbReference type="InterPro" id="IPR010963">
    <property type="entry name" value="PHA_synth_I"/>
</dbReference>
<keyword evidence="4" id="KW-0012">Acyltransferase</keyword>
<dbReference type="InterPro" id="IPR010941">
    <property type="entry name" value="PhaC_N"/>
</dbReference>
<name>A0A1M2UZF5_MARNT</name>
<dbReference type="NCBIfam" id="TIGR01838">
    <property type="entry name" value="PHA_synth_I"/>
    <property type="match status" value="1"/>
</dbReference>
<dbReference type="SUPFAM" id="SSF53474">
    <property type="entry name" value="alpha/beta-Hydrolases"/>
    <property type="match status" value="1"/>
</dbReference>
<feature type="domain" description="Poly-beta-hydroxybutyrate polymerase N-terminal" evidence="5">
    <location>
        <begin position="104"/>
        <end position="276"/>
    </location>
</feature>
<evidence type="ECO:0000256" key="4">
    <source>
        <dbReference type="ARBA" id="ARBA00023315"/>
    </source>
</evidence>
<dbReference type="InterPro" id="IPR051321">
    <property type="entry name" value="PHA/PHB_synthase"/>
</dbReference>
<evidence type="ECO:0000256" key="1">
    <source>
        <dbReference type="ARBA" id="ARBA00004496"/>
    </source>
</evidence>
<evidence type="ECO:0000256" key="2">
    <source>
        <dbReference type="ARBA" id="ARBA00022490"/>
    </source>
</evidence>
<protein>
    <submittedName>
        <fullName evidence="6">Class I poly(R)-hydroxyalkanoic acid synthase</fullName>
    </submittedName>
</protein>
<keyword evidence="2" id="KW-0963">Cytoplasm</keyword>
<proteinExistence type="predicted"/>
<accession>A0A1M2UZF5</accession>
<dbReference type="OrthoDB" id="7208816at2"/>
<dbReference type="RefSeq" id="WP_072677543.1">
    <property type="nucleotide sequence ID" value="NZ_MPKY01000001.1"/>
</dbReference>
<evidence type="ECO:0000313" key="6">
    <source>
        <dbReference type="EMBL" id="OJT00708.1"/>
    </source>
</evidence>
<dbReference type="AlphaFoldDB" id="A0A1M2UZF5"/>
<dbReference type="GO" id="GO:0016746">
    <property type="term" value="F:acyltransferase activity"/>
    <property type="evidence" value="ECO:0007669"/>
    <property type="project" value="UniProtKB-KW"/>
</dbReference>